<dbReference type="PANTHER" id="PTHR43598">
    <property type="entry name" value="TUNGSTEN-CONTAINING FORMYLMETHANOFURAN DEHYDROGENASE 2 SUBUNIT B"/>
    <property type="match status" value="1"/>
</dbReference>
<organism evidence="10 11">
    <name type="scientific">Ancylobacter vacuolatus</name>
    <dbReference type="NCBI Taxonomy" id="223389"/>
    <lineage>
        <taxon>Bacteria</taxon>
        <taxon>Pseudomonadati</taxon>
        <taxon>Pseudomonadota</taxon>
        <taxon>Alphaproteobacteria</taxon>
        <taxon>Hyphomicrobiales</taxon>
        <taxon>Xanthobacteraceae</taxon>
        <taxon>Ancylobacter</taxon>
    </lineage>
</organism>
<evidence type="ECO:0000256" key="1">
    <source>
        <dbReference type="ARBA" id="ARBA00001966"/>
    </source>
</evidence>
<evidence type="ECO:0000256" key="6">
    <source>
        <dbReference type="ARBA" id="ARBA00022764"/>
    </source>
</evidence>
<dbReference type="NCBIfam" id="TIGR01553">
    <property type="entry name" value="formate-DH-alph"/>
    <property type="match status" value="1"/>
</dbReference>
<evidence type="ECO:0000313" key="11">
    <source>
        <dbReference type="Proteomes" id="UP001238467"/>
    </source>
</evidence>
<keyword evidence="4" id="KW-0408">Iron</keyword>
<dbReference type="SUPFAM" id="SSF53706">
    <property type="entry name" value="Formate dehydrogenase/DMSO reductase, domains 1-3"/>
    <property type="match status" value="1"/>
</dbReference>
<keyword evidence="7 10" id="KW-0560">Oxidoreductase</keyword>
<dbReference type="Proteomes" id="UP001238467">
    <property type="component" value="Unassembled WGS sequence"/>
</dbReference>
<dbReference type="EC" id="1.17.1.9" evidence="10"/>
<keyword evidence="4" id="KW-0004">4Fe-4S</keyword>
<evidence type="ECO:0000259" key="8">
    <source>
        <dbReference type="Pfam" id="PF00384"/>
    </source>
</evidence>
<evidence type="ECO:0000256" key="7">
    <source>
        <dbReference type="ARBA" id="ARBA00023002"/>
    </source>
</evidence>
<keyword evidence="11" id="KW-1185">Reference proteome</keyword>
<feature type="domain" description="Molybdopterin dinucleotide-binding" evidence="9">
    <location>
        <begin position="685"/>
        <end position="800"/>
    </location>
</feature>
<dbReference type="Gene3D" id="2.40.40.20">
    <property type="match status" value="1"/>
</dbReference>
<comment type="subcellular location">
    <subcellularLocation>
        <location evidence="2">Cell envelope</location>
    </subcellularLocation>
</comment>
<evidence type="ECO:0000256" key="3">
    <source>
        <dbReference type="ARBA" id="ARBA00010312"/>
    </source>
</evidence>
<keyword evidence="5" id="KW-0479">Metal-binding</keyword>
<gene>
    <name evidence="10" type="ORF">J2S76_000971</name>
</gene>
<comment type="caution">
    <text evidence="10">The sequence shown here is derived from an EMBL/GenBank/DDBJ whole genome shotgun (WGS) entry which is preliminary data.</text>
</comment>
<name>A0ABU0DDS5_9HYPH</name>
<evidence type="ECO:0000259" key="9">
    <source>
        <dbReference type="Pfam" id="PF01568"/>
    </source>
</evidence>
<comment type="similarity">
    <text evidence="3">Belongs to the prokaryotic molybdopterin-containing oxidoreductase family.</text>
</comment>
<dbReference type="EMBL" id="JAUSUH010000002">
    <property type="protein sequence ID" value="MDQ0346554.1"/>
    <property type="molecule type" value="Genomic_DNA"/>
</dbReference>
<keyword evidence="6" id="KW-0574">Periplasm</keyword>
<comment type="cofactor">
    <cofactor evidence="1">
        <name>[4Fe-4S] cluster</name>
        <dbReference type="ChEBI" id="CHEBI:49883"/>
    </cofactor>
</comment>
<accession>A0ABU0DDS5</accession>
<evidence type="ECO:0000313" key="10">
    <source>
        <dbReference type="EMBL" id="MDQ0346554.1"/>
    </source>
</evidence>
<dbReference type="InterPro" id="IPR006657">
    <property type="entry name" value="MoPterin_dinucl-bd_dom"/>
</dbReference>
<dbReference type="InterPro" id="IPR006443">
    <property type="entry name" value="Formate-DH-alph_fdnG"/>
</dbReference>
<reference evidence="10 11" key="1">
    <citation type="submission" date="2023-07" db="EMBL/GenBank/DDBJ databases">
        <title>Genomic Encyclopedia of Type Strains, Phase IV (KMG-IV): sequencing the most valuable type-strain genomes for metagenomic binning, comparative biology and taxonomic classification.</title>
        <authorList>
            <person name="Goeker M."/>
        </authorList>
    </citation>
    <scope>NUCLEOTIDE SEQUENCE [LARGE SCALE GENOMIC DNA]</scope>
    <source>
        <strain evidence="10 11">DSM 1277</strain>
    </source>
</reference>
<dbReference type="Pfam" id="PF00384">
    <property type="entry name" value="Molybdopterin"/>
    <property type="match status" value="1"/>
</dbReference>
<dbReference type="GO" id="GO:0008863">
    <property type="term" value="F:formate dehydrogenase (NAD+) activity"/>
    <property type="evidence" value="ECO:0007669"/>
    <property type="project" value="UniProtKB-EC"/>
</dbReference>
<dbReference type="Gene3D" id="3.40.228.10">
    <property type="entry name" value="Dimethylsulfoxide Reductase, domain 2"/>
    <property type="match status" value="2"/>
</dbReference>
<dbReference type="InterPro" id="IPR009010">
    <property type="entry name" value="Asp_de-COase-like_dom_sf"/>
</dbReference>
<proteinExistence type="inferred from homology"/>
<dbReference type="SUPFAM" id="SSF50692">
    <property type="entry name" value="ADC-like"/>
    <property type="match status" value="1"/>
</dbReference>
<keyword evidence="4" id="KW-0411">Iron-sulfur</keyword>
<evidence type="ECO:0000256" key="5">
    <source>
        <dbReference type="ARBA" id="ARBA00022723"/>
    </source>
</evidence>
<dbReference type="CDD" id="cd02792">
    <property type="entry name" value="MopB_CT_Formate-Dh-Na-like"/>
    <property type="match status" value="1"/>
</dbReference>
<dbReference type="Pfam" id="PF01568">
    <property type="entry name" value="Molydop_binding"/>
    <property type="match status" value="1"/>
</dbReference>
<protein>
    <submittedName>
        <fullName evidence="10">Formate dehydrogenase major subunit</fullName>
        <ecNumber evidence="10">1.17.1.9</ecNumber>
    </submittedName>
</protein>
<evidence type="ECO:0000256" key="2">
    <source>
        <dbReference type="ARBA" id="ARBA00004196"/>
    </source>
</evidence>
<feature type="domain" description="Molybdopterin oxidoreductase" evidence="8">
    <location>
        <begin position="1"/>
        <end position="445"/>
    </location>
</feature>
<dbReference type="PANTHER" id="PTHR43598:SF1">
    <property type="entry name" value="FORMATE DEHYDROGENASE-O MAJOR SUBUNIT"/>
    <property type="match status" value="1"/>
</dbReference>
<dbReference type="InterPro" id="IPR006656">
    <property type="entry name" value="Mopterin_OxRdtase"/>
</dbReference>
<evidence type="ECO:0000256" key="4">
    <source>
        <dbReference type="ARBA" id="ARBA00022485"/>
    </source>
</evidence>
<sequence>MTNAWTDIKNTDLVVIMGGNAAEAHPCGFKWVTEAKATRGAKLIVVDPRYNRSAAVADFYAPIRQGSDIAFLMGLINYCISHDKVQWDYVKPFTNASFVVREGYAYQDGLFTGYDESKRDYNRDSWEYEIGPDGYAVVDETLQNPRCVWNLLKQHVAIYTPEMVERICGTPKDAFLKVAEMVGECSTPTKTMTSMYALGWTQHSKGAQNIRGMAMLQLILGNIGVRGGGMNALRGHSNIQGLTDLGLMSNLIPGYLNIPTQKEPDFTTYMSTRAFKPLRPNQTSYWQNYRKFFVSFMKSMYGPAATKENDWAYSYLPKLDVASYDVLRVFDMMKHGKVNLYFCQGFNPLQAFPDKGKLAAGLAKLKMLVIMDPLQTETARFWEDHGTFNKVNPADIKTEVIQLPTTCFAEDEGSLVNSGRWLQWHWPGGSPPGEAKTDIWIMAQIHLRLKELYKKEGGAFPDPIVNLNWSYKDPGEPTPEELAREMNGSVLVDVFDPADPTKKVLEAGKQLSGFGQMRDDGTTAGGCWIFSGCWTEAGNMMARRDNSDPGDAGMFLKWSFAWPANRRILYNRASCDLDGKPWDPSRKLIEWDGAKWTGYDVPDIPPTAKPRDVGPFIMNPEGTSRLWVRKMMRDGPFPVHYEPFESPVANVIAPKVRGNPVARVFPDDWKTFADIGDPNFPYAGTSYRLTEHFHYWTKNNHVNSVLQPEQFVEISEELAKDKGIALGGWVRVWSKRGELYAKAVVTKRIKPMTIDGKIVHIVGVPIHWGFVGAARKGFTANTLTPFVGDANIETPEFKAFMVNIEPSTGPVVA</sequence>
<dbReference type="Gene3D" id="3.40.50.740">
    <property type="match status" value="1"/>
</dbReference>